<keyword evidence="2" id="KW-1185">Reference proteome</keyword>
<dbReference type="SUPFAM" id="SSF48452">
    <property type="entry name" value="TPR-like"/>
    <property type="match status" value="2"/>
</dbReference>
<dbReference type="HOGENOM" id="CLU_626628_0_0_5"/>
<evidence type="ECO:0000313" key="2">
    <source>
        <dbReference type="Proteomes" id="UP000018851"/>
    </source>
</evidence>
<dbReference type="Proteomes" id="UP000018851">
    <property type="component" value="Chromosome"/>
</dbReference>
<sequence>MANAQPAVGPARPSLLLMAGAAASVATLFVVRPWEPAVPPAQTMVSGHRFGEAPPWKRPVQVGVPETYAAVLAEIDGKRRAFGDTGQPPAETDNIERIVRLRIERAMLTGGLDDLVAAEQALTAAFAHAGDERLGPHWERIAFNFHVHRLSAIEPDLKAVESIAVGPNKLERAGIDADRADLDFYSGRYDAALTTYRRIEREQGGYDNLLRLSTWFWRTGDPDKAMEYLNEAEWLVTGPAFEQRGWFELQRGLIDFDRGRWEDAAKHFAEADRRFPGDWRIESRIAKMQALKGDLPGALTRFITLAERSGHPDMMDAVAGVYRAMGDRANSEAWAARAGAAWDRRLAALPQAAWGHAIDHYLSFGDPARALELAKLNAAERPFGEALTQLAAAQIANGQPDAALSTLKPVLESKWRSSLTWLVAADAQTMLGRRKEAEAARKEAVRLNPRALDRNAALALIH</sequence>
<protein>
    <submittedName>
        <fullName evidence="1">Uncharacterized protein</fullName>
    </submittedName>
</protein>
<dbReference type="EMBL" id="CP006644">
    <property type="protein sequence ID" value="AHE56461.1"/>
    <property type="molecule type" value="Genomic_DNA"/>
</dbReference>
<dbReference type="PATRIC" id="fig|1123269.5.peg.4754"/>
<name>W0AH64_9SPHN</name>
<dbReference type="Gene3D" id="1.25.40.10">
    <property type="entry name" value="Tetratricopeptide repeat domain"/>
    <property type="match status" value="2"/>
</dbReference>
<dbReference type="STRING" id="1123269.NX02_24270"/>
<reference evidence="1 2" key="1">
    <citation type="submission" date="2013-07" db="EMBL/GenBank/DDBJ databases">
        <title>Completed genome of Sphingomonas sanxanigenens NX02.</title>
        <authorList>
            <person name="Ma T."/>
            <person name="Huang H."/>
            <person name="Wu M."/>
            <person name="Li X."/>
            <person name="Li G."/>
        </authorList>
    </citation>
    <scope>NUCLEOTIDE SEQUENCE [LARGE SCALE GENOMIC DNA]</scope>
    <source>
        <strain evidence="1 2">NX02</strain>
    </source>
</reference>
<dbReference type="AlphaFoldDB" id="W0AH64"/>
<proteinExistence type="predicted"/>
<dbReference type="InterPro" id="IPR011990">
    <property type="entry name" value="TPR-like_helical_dom_sf"/>
</dbReference>
<accession>W0AH64</accession>
<dbReference type="OrthoDB" id="5727094at2"/>
<dbReference type="eggNOG" id="COG0457">
    <property type="taxonomic scope" value="Bacteria"/>
</dbReference>
<organism evidence="1 2">
    <name type="scientific">Sphingomonas sanxanigenens DSM 19645 = NX02</name>
    <dbReference type="NCBI Taxonomy" id="1123269"/>
    <lineage>
        <taxon>Bacteria</taxon>
        <taxon>Pseudomonadati</taxon>
        <taxon>Pseudomonadota</taxon>
        <taxon>Alphaproteobacteria</taxon>
        <taxon>Sphingomonadales</taxon>
        <taxon>Sphingomonadaceae</taxon>
        <taxon>Sphingomonas</taxon>
    </lineage>
</organism>
<evidence type="ECO:0000313" key="1">
    <source>
        <dbReference type="EMBL" id="AHE56461.1"/>
    </source>
</evidence>
<dbReference type="KEGG" id="ssan:NX02_24270"/>
<gene>
    <name evidence="1" type="ORF">NX02_24270</name>
</gene>
<dbReference type="RefSeq" id="WP_025294572.1">
    <property type="nucleotide sequence ID" value="NZ_CP006644.1"/>
</dbReference>